<dbReference type="GO" id="GO:0005524">
    <property type="term" value="F:ATP binding"/>
    <property type="evidence" value="ECO:0007669"/>
    <property type="project" value="UniProtKB-UniRule"/>
</dbReference>
<keyword evidence="1 5" id="KW-0436">Ligase</keyword>
<dbReference type="InterPro" id="IPR013650">
    <property type="entry name" value="ATP-grasp_succ-CoA_synth-type"/>
</dbReference>
<keyword evidence="4 5" id="KW-0460">Magnesium</keyword>
<sequence>MKFFEHSAKKVFESEGIKILEGHVVYSPEEAMEVATEFGRPIVLKSQVLVGGRGKAGGIKFADNPGEAFEIANDLLKLEIKGEEVKHLLIEEKANIKKEFFLSVSNDRANKTPIIMASAEGGVEIEELAKTSPEKIIRYNVDPLKEFLPYEAREIARKMGVGSELMSQIGAIIWKLYNVYDKYDAEIAEINPLILTDDGLIAADAKLEIENDALFRHQDQVRQNRFKKKDFAFVKLDGDIAVIGNGAGLTLTGMDMVTLFGGKPATFLDIGGGASDESIKKALNLVLNYPPVKVVFLNVLGGITRADDVARGVIAALEDNKWDVNIVTRLTGTNEEEGQRLLEEAGIPYEISLEEAAKKAVAMCEEIKAKEAAK</sequence>
<evidence type="ECO:0000313" key="8">
    <source>
        <dbReference type="EMBL" id="MBE6512418.1"/>
    </source>
</evidence>
<keyword evidence="5 6" id="KW-0067">ATP-binding</keyword>
<dbReference type="Pfam" id="PF08442">
    <property type="entry name" value="ATP-grasp_2"/>
    <property type="match status" value="1"/>
</dbReference>
<reference evidence="8" key="1">
    <citation type="submission" date="2019-04" db="EMBL/GenBank/DDBJ databases">
        <title>Evolution of Biomass-Degrading Anaerobic Consortia Revealed by Metagenomics.</title>
        <authorList>
            <person name="Peng X."/>
        </authorList>
    </citation>
    <scope>NUCLEOTIDE SEQUENCE</scope>
    <source>
        <strain evidence="8">SIG14</strain>
    </source>
</reference>
<feature type="binding site" evidence="5">
    <location>
        <begin position="302"/>
        <end position="304"/>
    </location>
    <ligand>
        <name>substrate</name>
        <note>ligand shared with subunit alpha</note>
    </ligand>
</feature>
<dbReference type="PIRSF" id="PIRSF001554">
    <property type="entry name" value="SucCS_beta"/>
    <property type="match status" value="1"/>
</dbReference>
<dbReference type="HAMAP" id="MF_00558">
    <property type="entry name" value="Succ_CoA_beta"/>
    <property type="match status" value="1"/>
</dbReference>
<dbReference type="EC" id="6.2.1.5" evidence="5"/>
<gene>
    <name evidence="5 8" type="primary">sucC</name>
    <name evidence="8" type="ORF">E7Z75_04660</name>
</gene>
<feature type="binding site" evidence="5">
    <location>
        <position position="91"/>
    </location>
    <ligand>
        <name>ATP</name>
        <dbReference type="ChEBI" id="CHEBI:30616"/>
    </ligand>
</feature>
<feature type="binding site" evidence="5">
    <location>
        <position position="45"/>
    </location>
    <ligand>
        <name>ATP</name>
        <dbReference type="ChEBI" id="CHEBI:30616"/>
    </ligand>
</feature>
<dbReference type="NCBIfam" id="TIGR01016">
    <property type="entry name" value="sucCoAbeta"/>
    <property type="match status" value="1"/>
</dbReference>
<dbReference type="InterPro" id="IPR017866">
    <property type="entry name" value="Succ-CoA_synthase_bsu_CS"/>
</dbReference>
<dbReference type="PANTHER" id="PTHR11815">
    <property type="entry name" value="SUCCINYL-COA SYNTHETASE BETA CHAIN"/>
    <property type="match status" value="1"/>
</dbReference>
<proteinExistence type="inferred from homology"/>
<feature type="binding site" evidence="5">
    <location>
        <position position="99"/>
    </location>
    <ligand>
        <name>ATP</name>
        <dbReference type="ChEBI" id="CHEBI:30616"/>
    </ligand>
</feature>
<dbReference type="Gene3D" id="3.40.50.261">
    <property type="entry name" value="Succinyl-CoA synthetase domains"/>
    <property type="match status" value="1"/>
</dbReference>
<evidence type="ECO:0000256" key="1">
    <source>
        <dbReference type="ARBA" id="ARBA00022598"/>
    </source>
</evidence>
<evidence type="ECO:0000256" key="5">
    <source>
        <dbReference type="HAMAP-Rule" id="MF_00558"/>
    </source>
</evidence>
<comment type="similarity">
    <text evidence="5">Belongs to the succinate/malate CoA ligase beta subunit family.</text>
</comment>
<dbReference type="GO" id="GO:0006104">
    <property type="term" value="P:succinyl-CoA metabolic process"/>
    <property type="evidence" value="ECO:0007669"/>
    <property type="project" value="TreeGrafter"/>
</dbReference>
<evidence type="ECO:0000259" key="7">
    <source>
        <dbReference type="PROSITE" id="PS50975"/>
    </source>
</evidence>
<dbReference type="InterPro" id="IPR005811">
    <property type="entry name" value="SUCC_ACL_C"/>
</dbReference>
<dbReference type="GO" id="GO:0000287">
    <property type="term" value="F:magnesium ion binding"/>
    <property type="evidence" value="ECO:0007669"/>
    <property type="project" value="UniProtKB-UniRule"/>
</dbReference>
<evidence type="ECO:0000256" key="4">
    <source>
        <dbReference type="ARBA" id="ARBA00022842"/>
    </source>
</evidence>
<dbReference type="GO" id="GO:0006099">
    <property type="term" value="P:tricarboxylic acid cycle"/>
    <property type="evidence" value="ECO:0007669"/>
    <property type="project" value="UniProtKB-UniRule"/>
</dbReference>
<comment type="subunit">
    <text evidence="5">Heterotetramer of two alpha and two beta subunits.</text>
</comment>
<accession>A0A8T3VVG1</accession>
<comment type="catalytic activity">
    <reaction evidence="5">
        <text>succinate + ATP + CoA = succinyl-CoA + ADP + phosphate</text>
        <dbReference type="Rhea" id="RHEA:17661"/>
        <dbReference type="ChEBI" id="CHEBI:30031"/>
        <dbReference type="ChEBI" id="CHEBI:30616"/>
        <dbReference type="ChEBI" id="CHEBI:43474"/>
        <dbReference type="ChEBI" id="CHEBI:57287"/>
        <dbReference type="ChEBI" id="CHEBI:57292"/>
        <dbReference type="ChEBI" id="CHEBI:456216"/>
        <dbReference type="EC" id="6.2.1.5"/>
    </reaction>
</comment>
<keyword evidence="3 5" id="KW-0547">Nucleotide-binding</keyword>
<dbReference type="InterPro" id="IPR013815">
    <property type="entry name" value="ATP_grasp_subdomain_1"/>
</dbReference>
<comment type="catalytic activity">
    <reaction evidence="5">
        <text>GTP + succinate + CoA = succinyl-CoA + GDP + phosphate</text>
        <dbReference type="Rhea" id="RHEA:22120"/>
        <dbReference type="ChEBI" id="CHEBI:30031"/>
        <dbReference type="ChEBI" id="CHEBI:37565"/>
        <dbReference type="ChEBI" id="CHEBI:43474"/>
        <dbReference type="ChEBI" id="CHEBI:57287"/>
        <dbReference type="ChEBI" id="CHEBI:57292"/>
        <dbReference type="ChEBI" id="CHEBI:58189"/>
    </reaction>
</comment>
<dbReference type="InterPro" id="IPR016102">
    <property type="entry name" value="Succinyl-CoA_synth-like"/>
</dbReference>
<protein>
    <recommendedName>
        <fullName evidence="5">Succinate--CoA ligase [ADP-forming] subunit beta</fullName>
        <ecNumber evidence="5">6.2.1.5</ecNumber>
    </recommendedName>
    <alternativeName>
        <fullName evidence="5">Succinyl-CoA synthetase subunit beta</fullName>
        <shortName evidence="5">SCS-beta</shortName>
    </alternativeName>
</protein>
<feature type="binding site" evidence="5">
    <location>
        <position position="94"/>
    </location>
    <ligand>
        <name>ATP</name>
        <dbReference type="ChEBI" id="CHEBI:30616"/>
    </ligand>
</feature>
<dbReference type="PROSITE" id="PS50975">
    <property type="entry name" value="ATP_GRASP"/>
    <property type="match status" value="1"/>
</dbReference>
<dbReference type="PROSITE" id="PS01217">
    <property type="entry name" value="SUCCINYL_COA_LIG_3"/>
    <property type="match status" value="1"/>
</dbReference>
<dbReference type="AlphaFoldDB" id="A0A8T3VVG1"/>
<dbReference type="EMBL" id="SUTG01000017">
    <property type="protein sequence ID" value="MBE6512418.1"/>
    <property type="molecule type" value="Genomic_DNA"/>
</dbReference>
<dbReference type="FunFam" id="3.30.470.20:FF:000002">
    <property type="entry name" value="Succinate--CoA ligase [ADP-forming] subunit beta"/>
    <property type="match status" value="1"/>
</dbReference>
<feature type="binding site" evidence="5">
    <location>
        <begin position="52"/>
        <end position="54"/>
    </location>
    <ligand>
        <name>ATP</name>
        <dbReference type="ChEBI" id="CHEBI:30616"/>
    </ligand>
</feature>
<evidence type="ECO:0000256" key="2">
    <source>
        <dbReference type="ARBA" id="ARBA00022723"/>
    </source>
</evidence>
<dbReference type="Pfam" id="PF00549">
    <property type="entry name" value="Ligase_CoA"/>
    <property type="match status" value="1"/>
</dbReference>
<dbReference type="InterPro" id="IPR005809">
    <property type="entry name" value="Succ_CoA_ligase-like_bsu"/>
</dbReference>
<keyword evidence="2 5" id="KW-0479">Metal-binding</keyword>
<dbReference type="GO" id="GO:0004775">
    <property type="term" value="F:succinate-CoA ligase (ADP-forming) activity"/>
    <property type="evidence" value="ECO:0007669"/>
    <property type="project" value="UniProtKB-UniRule"/>
</dbReference>
<dbReference type="NCBIfam" id="NF001913">
    <property type="entry name" value="PRK00696.1"/>
    <property type="match status" value="1"/>
</dbReference>
<dbReference type="GO" id="GO:0042709">
    <property type="term" value="C:succinate-CoA ligase complex"/>
    <property type="evidence" value="ECO:0007669"/>
    <property type="project" value="TreeGrafter"/>
</dbReference>
<feature type="binding site" evidence="5">
    <location>
        <position position="204"/>
    </location>
    <ligand>
        <name>Mg(2+)</name>
        <dbReference type="ChEBI" id="CHEBI:18420"/>
    </ligand>
</feature>
<feature type="domain" description="ATP-grasp" evidence="7">
    <location>
        <begin position="9"/>
        <end position="223"/>
    </location>
</feature>
<dbReference type="InterPro" id="IPR011761">
    <property type="entry name" value="ATP-grasp"/>
</dbReference>
<feature type="binding site" evidence="5">
    <location>
        <position position="245"/>
    </location>
    <ligand>
        <name>substrate</name>
        <note>ligand shared with subunit alpha</note>
    </ligand>
</feature>
<dbReference type="Gene3D" id="3.30.1490.20">
    <property type="entry name" value="ATP-grasp fold, A domain"/>
    <property type="match status" value="1"/>
</dbReference>
<comment type="function">
    <text evidence="5">Succinyl-CoA synthetase functions in the citric acid cycle (TCA), coupling the hydrolysis of succinyl-CoA to the synthesis of either ATP or GTP and thus represents the only step of substrate-level phosphorylation in the TCA. The beta subunit provides nucleotide specificity of the enzyme and binds the substrate succinate, while the binding sites for coenzyme A and phosphate are found in the alpha subunit.</text>
</comment>
<evidence type="ECO:0000256" key="3">
    <source>
        <dbReference type="ARBA" id="ARBA00022741"/>
    </source>
</evidence>
<dbReference type="SUPFAM" id="SSF52210">
    <property type="entry name" value="Succinyl-CoA synthetase domains"/>
    <property type="match status" value="1"/>
</dbReference>
<dbReference type="Gene3D" id="3.30.470.20">
    <property type="entry name" value="ATP-grasp fold, B domain"/>
    <property type="match status" value="1"/>
</dbReference>
<organism evidence="8 9">
    <name type="scientific">Methanobrevibacter olleyae</name>
    <dbReference type="NCBI Taxonomy" id="294671"/>
    <lineage>
        <taxon>Archaea</taxon>
        <taxon>Methanobacteriati</taxon>
        <taxon>Methanobacteriota</taxon>
        <taxon>Methanomada group</taxon>
        <taxon>Methanobacteria</taxon>
        <taxon>Methanobacteriales</taxon>
        <taxon>Methanobacteriaceae</taxon>
        <taxon>Methanobrevibacter</taxon>
    </lineage>
</organism>
<comment type="pathway">
    <text evidence="5">Carbohydrate metabolism; tricarboxylic acid cycle; succinate from succinyl-CoA (ligase route): step 1/1.</text>
</comment>
<dbReference type="Proteomes" id="UP000732619">
    <property type="component" value="Unassembled WGS sequence"/>
</dbReference>
<feature type="binding site" evidence="5">
    <location>
        <position position="191"/>
    </location>
    <ligand>
        <name>Mg(2+)</name>
        <dbReference type="ChEBI" id="CHEBI:18420"/>
    </ligand>
</feature>
<dbReference type="SUPFAM" id="SSF56059">
    <property type="entry name" value="Glutathione synthetase ATP-binding domain-like"/>
    <property type="match status" value="1"/>
</dbReference>
<keyword evidence="5" id="KW-0816">Tricarboxylic acid cycle</keyword>
<name>A0A8T3VVG1_METOL</name>
<comment type="caution">
    <text evidence="8">The sequence shown here is derived from an EMBL/GenBank/DDBJ whole genome shotgun (WGS) entry which is preliminary data.</text>
</comment>
<evidence type="ECO:0000313" key="9">
    <source>
        <dbReference type="Proteomes" id="UP000732619"/>
    </source>
</evidence>
<evidence type="ECO:0000256" key="6">
    <source>
        <dbReference type="PROSITE-ProRule" id="PRU00409"/>
    </source>
</evidence>
<dbReference type="PANTHER" id="PTHR11815:SF10">
    <property type="entry name" value="SUCCINATE--COA LIGASE [GDP-FORMING] SUBUNIT BETA, MITOCHONDRIAL"/>
    <property type="match status" value="1"/>
</dbReference>
<comment type="cofactor">
    <cofactor evidence="5">
        <name>Mg(2+)</name>
        <dbReference type="ChEBI" id="CHEBI:18420"/>
    </cofactor>
    <text evidence="5">Binds 1 Mg(2+) ion per subunit.</text>
</comment>